<reference evidence="1" key="2">
    <citation type="submission" date="2025-09" db="UniProtKB">
        <authorList>
            <consortium name="Ensembl"/>
        </authorList>
    </citation>
    <scope>IDENTIFICATION</scope>
</reference>
<dbReference type="GO" id="GO:0070197">
    <property type="term" value="P:meiotic attachment of telomere to nuclear envelope"/>
    <property type="evidence" value="ECO:0007669"/>
    <property type="project" value="TreeGrafter"/>
</dbReference>
<dbReference type="Ensembl" id="ENSSPUT00000008944.1">
    <property type="protein sequence ID" value="ENSSPUP00000008384.1"/>
    <property type="gene ID" value="ENSSPUG00000006507.1"/>
</dbReference>
<gene>
    <name evidence="1" type="primary">TERB2</name>
</gene>
<dbReference type="PANTHER" id="PTHR35345">
    <property type="entry name" value="TELOMERE REPEATS-BINDING BOUQUET FORMATION PROTEIN 2"/>
    <property type="match status" value="1"/>
</dbReference>
<protein>
    <submittedName>
        <fullName evidence="1">Telomere repeat binding bouquet formation protein 2</fullName>
    </submittedName>
</protein>
<dbReference type="OMA" id="WFCRSVS"/>
<sequence length="164" mass="18608">MFRGCSAWFSQSVSQELCDLWVSEGGMITNHYAADYLFSNDASHPDTQRIHQSLDYVEGKATIFHSCYLSASSSSETKETVALGHFLLPPASLQKERQSPKTPEREEPAYYLLQDYPVNNMVTGYVSAKEMKKFLGEIQDFIPGSSGYLAYRLQNETDFLCYEK</sequence>
<keyword evidence="2" id="KW-1185">Reference proteome</keyword>
<proteinExistence type="predicted"/>
<reference evidence="1" key="1">
    <citation type="submission" date="2025-08" db="UniProtKB">
        <authorList>
            <consortium name="Ensembl"/>
        </authorList>
    </citation>
    <scope>IDENTIFICATION</scope>
</reference>
<dbReference type="GO" id="GO:0005637">
    <property type="term" value="C:nuclear inner membrane"/>
    <property type="evidence" value="ECO:0007669"/>
    <property type="project" value="TreeGrafter"/>
</dbReference>
<dbReference type="Proteomes" id="UP000694392">
    <property type="component" value="Unplaced"/>
</dbReference>
<dbReference type="Pfam" id="PF15101">
    <property type="entry name" value="TERB2"/>
    <property type="match status" value="1"/>
</dbReference>
<dbReference type="PANTHER" id="PTHR35345:SF1">
    <property type="entry name" value="TELOMERE REPEATS-BINDING BOUQUET FORMATION PROTEIN 2"/>
    <property type="match status" value="1"/>
</dbReference>
<dbReference type="InterPro" id="IPR028065">
    <property type="entry name" value="TERB2"/>
</dbReference>
<name>A0A8D0GMY5_SPHPU</name>
<dbReference type="GO" id="GO:0007129">
    <property type="term" value="P:homologous chromosome pairing at meiosis"/>
    <property type="evidence" value="ECO:0007669"/>
    <property type="project" value="TreeGrafter"/>
</dbReference>
<evidence type="ECO:0000313" key="1">
    <source>
        <dbReference type="Ensembl" id="ENSSPUP00000008384.1"/>
    </source>
</evidence>
<accession>A0A8D0GMY5</accession>
<evidence type="ECO:0000313" key="2">
    <source>
        <dbReference type="Proteomes" id="UP000694392"/>
    </source>
</evidence>
<dbReference type="GeneTree" id="ENSGT00390000012336"/>
<dbReference type="AlphaFoldDB" id="A0A8D0GMY5"/>
<organism evidence="1 2">
    <name type="scientific">Sphenodon punctatus</name>
    <name type="common">Tuatara</name>
    <name type="synonym">Hatteria punctata</name>
    <dbReference type="NCBI Taxonomy" id="8508"/>
    <lineage>
        <taxon>Eukaryota</taxon>
        <taxon>Metazoa</taxon>
        <taxon>Chordata</taxon>
        <taxon>Craniata</taxon>
        <taxon>Vertebrata</taxon>
        <taxon>Euteleostomi</taxon>
        <taxon>Lepidosauria</taxon>
        <taxon>Sphenodontia</taxon>
        <taxon>Sphenodontidae</taxon>
        <taxon>Sphenodon</taxon>
    </lineage>
</organism>